<evidence type="ECO:0008006" key="3">
    <source>
        <dbReference type="Google" id="ProtNLM"/>
    </source>
</evidence>
<accession>A0ABD3ATM6</accession>
<evidence type="ECO:0000313" key="1">
    <source>
        <dbReference type="EMBL" id="KAL3534342.1"/>
    </source>
</evidence>
<reference evidence="1 2" key="1">
    <citation type="submission" date="2024-11" db="EMBL/GenBank/DDBJ databases">
        <title>A near-complete genome assembly of Cinchona calisaya.</title>
        <authorList>
            <person name="Lian D.C."/>
            <person name="Zhao X.W."/>
            <person name="Wei L."/>
        </authorList>
    </citation>
    <scope>NUCLEOTIDE SEQUENCE [LARGE SCALE GENOMIC DNA]</scope>
    <source>
        <tissue evidence="1">Nenye</tissue>
    </source>
</reference>
<comment type="caution">
    <text evidence="1">The sequence shown here is derived from an EMBL/GenBank/DDBJ whole genome shotgun (WGS) entry which is preliminary data.</text>
</comment>
<dbReference type="AlphaFoldDB" id="A0ABD3ATM6"/>
<organism evidence="1 2">
    <name type="scientific">Cinchona calisaya</name>
    <dbReference type="NCBI Taxonomy" id="153742"/>
    <lineage>
        <taxon>Eukaryota</taxon>
        <taxon>Viridiplantae</taxon>
        <taxon>Streptophyta</taxon>
        <taxon>Embryophyta</taxon>
        <taxon>Tracheophyta</taxon>
        <taxon>Spermatophyta</taxon>
        <taxon>Magnoliopsida</taxon>
        <taxon>eudicotyledons</taxon>
        <taxon>Gunneridae</taxon>
        <taxon>Pentapetalae</taxon>
        <taxon>asterids</taxon>
        <taxon>lamiids</taxon>
        <taxon>Gentianales</taxon>
        <taxon>Rubiaceae</taxon>
        <taxon>Cinchonoideae</taxon>
        <taxon>Cinchoneae</taxon>
        <taxon>Cinchona</taxon>
    </lineage>
</organism>
<sequence length="114" mass="13046">MIVGEMASKNIIADLKKGEKMNGTNYDIWLRKVMYFLNKQELLDHLTNSMIPPEAGNTAQYRRDLEAFEAYKKRDRSVHFTLLSCMHDDLIGEFEPFPTAKEIGISSVSNSMAQ</sequence>
<gene>
    <name evidence="1" type="ORF">ACH5RR_002803</name>
</gene>
<name>A0ABD3ATM6_9GENT</name>
<evidence type="ECO:0000313" key="2">
    <source>
        <dbReference type="Proteomes" id="UP001630127"/>
    </source>
</evidence>
<dbReference type="EMBL" id="JBJUIK010000002">
    <property type="protein sequence ID" value="KAL3534342.1"/>
    <property type="molecule type" value="Genomic_DNA"/>
</dbReference>
<protein>
    <recommendedName>
        <fullName evidence="3">Gag protein</fullName>
    </recommendedName>
</protein>
<keyword evidence="2" id="KW-1185">Reference proteome</keyword>
<dbReference type="Proteomes" id="UP001630127">
    <property type="component" value="Unassembled WGS sequence"/>
</dbReference>
<proteinExistence type="predicted"/>